<dbReference type="AlphaFoldDB" id="A0AAV2G4G7"/>
<protein>
    <submittedName>
        <fullName evidence="1">Uncharacterized protein</fullName>
    </submittedName>
</protein>
<reference evidence="1 2" key="1">
    <citation type="submission" date="2024-04" db="EMBL/GenBank/DDBJ databases">
        <authorList>
            <person name="Fracassetti M."/>
        </authorList>
    </citation>
    <scope>NUCLEOTIDE SEQUENCE [LARGE SCALE GENOMIC DNA]</scope>
</reference>
<keyword evidence="2" id="KW-1185">Reference proteome</keyword>
<gene>
    <name evidence="1" type="ORF">LTRI10_LOCUS44881</name>
</gene>
<evidence type="ECO:0000313" key="1">
    <source>
        <dbReference type="EMBL" id="CAL1405072.1"/>
    </source>
</evidence>
<organism evidence="1 2">
    <name type="scientific">Linum trigynum</name>
    <dbReference type="NCBI Taxonomy" id="586398"/>
    <lineage>
        <taxon>Eukaryota</taxon>
        <taxon>Viridiplantae</taxon>
        <taxon>Streptophyta</taxon>
        <taxon>Embryophyta</taxon>
        <taxon>Tracheophyta</taxon>
        <taxon>Spermatophyta</taxon>
        <taxon>Magnoliopsida</taxon>
        <taxon>eudicotyledons</taxon>
        <taxon>Gunneridae</taxon>
        <taxon>Pentapetalae</taxon>
        <taxon>rosids</taxon>
        <taxon>fabids</taxon>
        <taxon>Malpighiales</taxon>
        <taxon>Linaceae</taxon>
        <taxon>Linum</taxon>
    </lineage>
</organism>
<dbReference type="Proteomes" id="UP001497516">
    <property type="component" value="Chromosome 8"/>
</dbReference>
<accession>A0AAV2G4G7</accession>
<dbReference type="EMBL" id="OZ034821">
    <property type="protein sequence ID" value="CAL1405072.1"/>
    <property type="molecule type" value="Genomic_DNA"/>
</dbReference>
<proteinExistence type="predicted"/>
<sequence length="120" mass="13262">MKLKHPNTEETPLVRLYGPKVKFDRGPALAFNVFDWKGEKIEATLVQILADRSNISLSYRFLQHISFPDKCEAEKAAVLETKGCAGKGVTIKKKTDKQSLGIMVVTTALGFLSDFDISGC</sequence>
<name>A0AAV2G4G7_9ROSI</name>
<evidence type="ECO:0000313" key="2">
    <source>
        <dbReference type="Proteomes" id="UP001497516"/>
    </source>
</evidence>